<dbReference type="AlphaFoldDB" id="A0A8T0D819"/>
<protein>
    <recommendedName>
        <fullName evidence="4">Carboxylesterase type B domain-containing protein</fullName>
    </recommendedName>
</protein>
<dbReference type="Proteomes" id="UP000699462">
    <property type="component" value="Unassembled WGS sequence"/>
</dbReference>
<dbReference type="PANTHER" id="PTHR43903">
    <property type="entry name" value="NEUROLIGIN"/>
    <property type="match status" value="1"/>
</dbReference>
<evidence type="ECO:0000313" key="6">
    <source>
        <dbReference type="Proteomes" id="UP000699462"/>
    </source>
</evidence>
<dbReference type="InterPro" id="IPR019819">
    <property type="entry name" value="Carboxylesterase_B_CS"/>
</dbReference>
<keyword evidence="6" id="KW-1185">Reference proteome</keyword>
<feature type="domain" description="Carboxylesterase type B" evidence="4">
    <location>
        <begin position="39"/>
        <end position="345"/>
    </location>
</feature>
<feature type="chain" id="PRO_5035889393" description="Carboxylesterase type B domain-containing protein" evidence="3">
    <location>
        <begin position="20"/>
        <end position="865"/>
    </location>
</feature>
<dbReference type="InterPro" id="IPR029058">
    <property type="entry name" value="AB_hydrolase_fold"/>
</dbReference>
<evidence type="ECO:0000313" key="5">
    <source>
        <dbReference type="EMBL" id="KAF8563983.1"/>
    </source>
</evidence>
<evidence type="ECO:0000256" key="2">
    <source>
        <dbReference type="ARBA" id="ARBA00022729"/>
    </source>
</evidence>
<dbReference type="InterPro" id="IPR002018">
    <property type="entry name" value="CarbesteraseB"/>
</dbReference>
<evidence type="ECO:0000259" key="4">
    <source>
        <dbReference type="Pfam" id="PF00135"/>
    </source>
</evidence>
<sequence>MFILWKILLVLLILCPTDSIISTNVETKQIIRLADGKRITGLIIHLPLPSLPQVRAFYGIRYASLGGSEEAQMAHSSSLYSGHDKVNGTTYSQASPHRFSHSVASFFYESPQGVQSKTILAPVCPQPMLDSQMIEQECLSTERDRLKRLKPFLNYQVEDCLTLNIYVPFPDRVNFAYEKKRPVIFFVHGGDSFEYGTGNAYDLSVLASFSGFICVTFNYRLGILGFLALRDGQINGNFGLFDLQAAILWIRTNIDRFGGDPDHISLMGYGHGAALVHLYSLSKLAQGPGGKGIKRLILLNGSGLSPWATSGLEQEIMQQLARKLNIHELKPSEENTEKLSLNSTDQLPAGTLSEHRAPLKYHELYTTATPGTHTVNFNKTTNKTASTSRPTIAQQIAQRLRTLSLDKLLELQRNLSTHHCGTSLGPVFSRHLFPRFLINKALSSSLGHVGSPYSYDKPLPITATLFAKVDLLIGVVANAGIQIYRKSQWYGSSLSKGLPECVRHLYTSDGHTVSELLQFFYGKKLDEHRPTARRSHATDVMEDQIKEIISILTDGFYLAPAFQTLQLHDTLQPLERVREQSARRYMSIFDQPSELREHIDFGSINKLQEPGAADDLAYWFGAPLVSPNRLDPFGSSYPQEATSLSRRLLSFLTNFARNGNPNDVNPLRINNQSTSLYWPEYTENGKAYMLIASLPINKPTSGSWNSHPRDEEQFKIVFSKHTDRLSIWSQLLPRISGLPRKVKYRSTTNKLNSTTVSVGQINLCNTSAITVPAIEPWNPAPGSIQSLTYFFHLRDRQRSKADPELHGTATIGVQPLSLPDIDESSEAEFVEFLETLESASEQRNNFSHNQSSTEVSCAVDYLLVC</sequence>
<reference evidence="5 6" key="1">
    <citation type="submission" date="2019-07" db="EMBL/GenBank/DDBJ databases">
        <title>Annotation for the trematode Paragonimus westermani.</title>
        <authorList>
            <person name="Choi Y.-J."/>
        </authorList>
    </citation>
    <scope>NUCLEOTIDE SEQUENCE [LARGE SCALE GENOMIC DNA]</scope>
    <source>
        <strain evidence="5">180907_Pwestermani</strain>
    </source>
</reference>
<dbReference type="SUPFAM" id="SSF53474">
    <property type="entry name" value="alpha/beta-Hydrolases"/>
    <property type="match status" value="1"/>
</dbReference>
<dbReference type="Gene3D" id="3.40.50.1820">
    <property type="entry name" value="alpha/beta hydrolase"/>
    <property type="match status" value="1"/>
</dbReference>
<keyword evidence="2 3" id="KW-0732">Signal</keyword>
<dbReference type="EMBL" id="JTDF01010100">
    <property type="protein sequence ID" value="KAF8563983.1"/>
    <property type="molecule type" value="Genomic_DNA"/>
</dbReference>
<organism evidence="5 6">
    <name type="scientific">Paragonimus westermani</name>
    <dbReference type="NCBI Taxonomy" id="34504"/>
    <lineage>
        <taxon>Eukaryota</taxon>
        <taxon>Metazoa</taxon>
        <taxon>Spiralia</taxon>
        <taxon>Lophotrochozoa</taxon>
        <taxon>Platyhelminthes</taxon>
        <taxon>Trematoda</taxon>
        <taxon>Digenea</taxon>
        <taxon>Plagiorchiida</taxon>
        <taxon>Troglotremata</taxon>
        <taxon>Troglotrematidae</taxon>
        <taxon>Paragonimus</taxon>
    </lineage>
</organism>
<dbReference type="PROSITE" id="PS00941">
    <property type="entry name" value="CARBOXYLESTERASE_B_2"/>
    <property type="match status" value="1"/>
</dbReference>
<dbReference type="Pfam" id="PF00135">
    <property type="entry name" value="COesterase"/>
    <property type="match status" value="2"/>
</dbReference>
<dbReference type="InterPro" id="IPR051093">
    <property type="entry name" value="Neuroligin/BSAL"/>
</dbReference>
<feature type="signal peptide" evidence="3">
    <location>
        <begin position="1"/>
        <end position="19"/>
    </location>
</feature>
<comment type="caution">
    <text evidence="5">The sequence shown here is derived from an EMBL/GenBank/DDBJ whole genome shotgun (WGS) entry which is preliminary data.</text>
</comment>
<comment type="similarity">
    <text evidence="1">Belongs to the type-B carboxylesterase/lipase family.</text>
</comment>
<gene>
    <name evidence="5" type="ORF">P879_09388</name>
</gene>
<evidence type="ECO:0000256" key="1">
    <source>
        <dbReference type="ARBA" id="ARBA00005964"/>
    </source>
</evidence>
<name>A0A8T0D819_9TREM</name>
<dbReference type="OrthoDB" id="408631at2759"/>
<feature type="domain" description="Carboxylesterase type B" evidence="4">
    <location>
        <begin position="393"/>
        <end position="693"/>
    </location>
</feature>
<evidence type="ECO:0000256" key="3">
    <source>
        <dbReference type="SAM" id="SignalP"/>
    </source>
</evidence>
<proteinExistence type="inferred from homology"/>
<accession>A0A8T0D819</accession>